<evidence type="ECO:0000313" key="11">
    <source>
        <dbReference type="Proteomes" id="UP000321750"/>
    </source>
</evidence>
<dbReference type="PROSITE" id="PS50928">
    <property type="entry name" value="ABC_TM1"/>
    <property type="match status" value="1"/>
</dbReference>
<evidence type="ECO:0000313" key="10">
    <source>
        <dbReference type="EMBL" id="GEP09650.1"/>
    </source>
</evidence>
<dbReference type="RefSeq" id="WP_147045945.1">
    <property type="nucleotide sequence ID" value="NZ_BJZV01000006.1"/>
</dbReference>
<dbReference type="CDD" id="cd06261">
    <property type="entry name" value="TM_PBP2"/>
    <property type="match status" value="1"/>
</dbReference>
<dbReference type="PANTHER" id="PTHR42929:SF3">
    <property type="entry name" value="PUTRESCINE TRANSPORT SYSTEM PERMEASE PROTEIN POTH"/>
    <property type="match status" value="1"/>
</dbReference>
<keyword evidence="4" id="KW-1003">Cell membrane</keyword>
<feature type="transmembrane region" description="Helical" evidence="8">
    <location>
        <begin position="90"/>
        <end position="109"/>
    </location>
</feature>
<evidence type="ECO:0000256" key="2">
    <source>
        <dbReference type="ARBA" id="ARBA00007069"/>
    </source>
</evidence>
<evidence type="ECO:0000256" key="5">
    <source>
        <dbReference type="ARBA" id="ARBA00022692"/>
    </source>
</evidence>
<reference evidence="10 11" key="1">
    <citation type="submission" date="2019-07" db="EMBL/GenBank/DDBJ databases">
        <title>Whole genome shotgun sequence of Methylobacterium gnaphalii NBRC 107716.</title>
        <authorList>
            <person name="Hosoyama A."/>
            <person name="Uohara A."/>
            <person name="Ohji S."/>
            <person name="Ichikawa N."/>
        </authorList>
    </citation>
    <scope>NUCLEOTIDE SEQUENCE [LARGE SCALE GENOMIC DNA]</scope>
    <source>
        <strain evidence="10 11">NBRC 107716</strain>
    </source>
</reference>
<dbReference type="OrthoDB" id="9807047at2"/>
<evidence type="ECO:0000256" key="4">
    <source>
        <dbReference type="ARBA" id="ARBA00022475"/>
    </source>
</evidence>
<feature type="domain" description="ABC transmembrane type-1" evidence="9">
    <location>
        <begin position="86"/>
        <end position="292"/>
    </location>
</feature>
<comment type="caution">
    <text evidence="10">The sequence shown here is derived from an EMBL/GenBank/DDBJ whole genome shotgun (WGS) entry which is preliminary data.</text>
</comment>
<gene>
    <name evidence="10" type="ORF">MGN01_14950</name>
</gene>
<dbReference type="InterPro" id="IPR035906">
    <property type="entry name" value="MetI-like_sf"/>
</dbReference>
<dbReference type="Gene3D" id="1.10.3720.10">
    <property type="entry name" value="MetI-like"/>
    <property type="match status" value="1"/>
</dbReference>
<accession>A0A512JI61</accession>
<sequence>MSVSTARPLGRWLVRALPLIWLALFFLVPFVITLKISFSTPATAQPPYLPVIDWSNGLQGWREFFYALDLTNYQMLAADSLYWEATLSSLVYAAAATAVLVLIGTPMALAMARARPGLQPILVAMVVVPFWTSFLIRVYAWIAILKPEGLLNATLLKLGLIAQPLEILNTPLAVIIGLTYAYLPFLVLPLYAVLSRLDPALPEAAADLGASRMRIFCTVTLPLAMPGLVAGALLCFIPMVGEFIIPDLLGGSETLMLGRMLWIEFFSNRDWPIASAVAVLLLILIVGPVVMFRGAEERREEALR</sequence>
<feature type="transmembrane region" description="Helical" evidence="8">
    <location>
        <begin position="172"/>
        <end position="194"/>
    </location>
</feature>
<dbReference type="GO" id="GO:0005886">
    <property type="term" value="C:plasma membrane"/>
    <property type="evidence" value="ECO:0007669"/>
    <property type="project" value="UniProtKB-SubCell"/>
</dbReference>
<proteinExistence type="inferred from homology"/>
<dbReference type="PANTHER" id="PTHR42929">
    <property type="entry name" value="INNER MEMBRANE ABC TRANSPORTER PERMEASE PROTEIN YDCU-RELATED-RELATED"/>
    <property type="match status" value="1"/>
</dbReference>
<protein>
    <submittedName>
        <fullName evidence="10">Putrescine/spermidine ABC transporter permease</fullName>
    </submittedName>
</protein>
<comment type="similarity">
    <text evidence="2">Belongs to the binding-protein-dependent transport system permease family. CysTW subfamily.</text>
</comment>
<evidence type="ECO:0000256" key="6">
    <source>
        <dbReference type="ARBA" id="ARBA00022989"/>
    </source>
</evidence>
<keyword evidence="3 8" id="KW-0813">Transport</keyword>
<dbReference type="GO" id="GO:0055085">
    <property type="term" value="P:transmembrane transport"/>
    <property type="evidence" value="ECO:0007669"/>
    <property type="project" value="InterPro"/>
</dbReference>
<feature type="transmembrane region" description="Helical" evidence="8">
    <location>
        <begin position="271"/>
        <end position="292"/>
    </location>
</feature>
<name>A0A512JI61_9HYPH</name>
<keyword evidence="6 8" id="KW-1133">Transmembrane helix</keyword>
<dbReference type="SUPFAM" id="SSF161098">
    <property type="entry name" value="MetI-like"/>
    <property type="match status" value="1"/>
</dbReference>
<evidence type="ECO:0000256" key="3">
    <source>
        <dbReference type="ARBA" id="ARBA00022448"/>
    </source>
</evidence>
<dbReference type="EMBL" id="BJZV01000006">
    <property type="protein sequence ID" value="GEP09650.1"/>
    <property type="molecule type" value="Genomic_DNA"/>
</dbReference>
<dbReference type="InterPro" id="IPR000515">
    <property type="entry name" value="MetI-like"/>
</dbReference>
<evidence type="ECO:0000259" key="9">
    <source>
        <dbReference type="PROSITE" id="PS50928"/>
    </source>
</evidence>
<feature type="transmembrane region" description="Helical" evidence="8">
    <location>
        <begin position="12"/>
        <end position="32"/>
    </location>
</feature>
<dbReference type="AlphaFoldDB" id="A0A512JI61"/>
<comment type="subcellular location">
    <subcellularLocation>
        <location evidence="1 8">Cell membrane</location>
        <topology evidence="1 8">Multi-pass membrane protein</topology>
    </subcellularLocation>
</comment>
<feature type="transmembrane region" description="Helical" evidence="8">
    <location>
        <begin position="215"/>
        <end position="240"/>
    </location>
</feature>
<dbReference type="Proteomes" id="UP000321750">
    <property type="component" value="Unassembled WGS sequence"/>
</dbReference>
<keyword evidence="5 8" id="KW-0812">Transmembrane</keyword>
<keyword evidence="7 8" id="KW-0472">Membrane</keyword>
<dbReference type="Pfam" id="PF00528">
    <property type="entry name" value="BPD_transp_1"/>
    <property type="match status" value="1"/>
</dbReference>
<evidence type="ECO:0000256" key="1">
    <source>
        <dbReference type="ARBA" id="ARBA00004651"/>
    </source>
</evidence>
<keyword evidence="11" id="KW-1185">Reference proteome</keyword>
<organism evidence="10 11">
    <name type="scientific">Methylobacterium gnaphalii</name>
    <dbReference type="NCBI Taxonomy" id="1010610"/>
    <lineage>
        <taxon>Bacteria</taxon>
        <taxon>Pseudomonadati</taxon>
        <taxon>Pseudomonadota</taxon>
        <taxon>Alphaproteobacteria</taxon>
        <taxon>Hyphomicrobiales</taxon>
        <taxon>Methylobacteriaceae</taxon>
        <taxon>Methylobacterium</taxon>
    </lineage>
</organism>
<evidence type="ECO:0000256" key="7">
    <source>
        <dbReference type="ARBA" id="ARBA00023136"/>
    </source>
</evidence>
<evidence type="ECO:0000256" key="8">
    <source>
        <dbReference type="RuleBase" id="RU363032"/>
    </source>
</evidence>
<feature type="transmembrane region" description="Helical" evidence="8">
    <location>
        <begin position="121"/>
        <end position="142"/>
    </location>
</feature>